<accession>A0ABP1F799</accession>
<dbReference type="RefSeq" id="WP_348718527.1">
    <property type="nucleotide sequence ID" value="NZ_CAXJIO010000015.1"/>
</dbReference>
<name>A0ABP1F799_9FLAO</name>
<dbReference type="Proteomes" id="UP001497527">
    <property type="component" value="Unassembled WGS sequence"/>
</dbReference>
<feature type="signal peptide" evidence="1">
    <location>
        <begin position="1"/>
        <end position="21"/>
    </location>
</feature>
<protein>
    <recommendedName>
        <fullName evidence="4">Metalloprotease</fullName>
    </recommendedName>
</protein>
<proteinExistence type="predicted"/>
<comment type="caution">
    <text evidence="2">The sequence shown here is derived from an EMBL/GenBank/DDBJ whole genome shotgun (WGS) entry which is preliminary data.</text>
</comment>
<evidence type="ECO:0000256" key="1">
    <source>
        <dbReference type="SAM" id="SignalP"/>
    </source>
</evidence>
<keyword evidence="1" id="KW-0732">Signal</keyword>
<evidence type="ECO:0008006" key="4">
    <source>
        <dbReference type="Google" id="ProtNLM"/>
    </source>
</evidence>
<reference evidence="2 3" key="1">
    <citation type="submission" date="2024-05" db="EMBL/GenBank/DDBJ databases">
        <authorList>
            <person name="Duchaud E."/>
        </authorList>
    </citation>
    <scope>NUCLEOTIDE SEQUENCE [LARGE SCALE GENOMIC DNA]</scope>
    <source>
        <strain evidence="2">Ena-SAMPLE-TAB-13-05-2024-13:56:06:370-140308</strain>
    </source>
</reference>
<dbReference type="EMBL" id="CAXJIO010000015">
    <property type="protein sequence ID" value="CAL2104247.1"/>
    <property type="molecule type" value="Genomic_DNA"/>
</dbReference>
<gene>
    <name evidence="2" type="ORF">T190423A01A_60184</name>
</gene>
<evidence type="ECO:0000313" key="2">
    <source>
        <dbReference type="EMBL" id="CAL2104247.1"/>
    </source>
</evidence>
<feature type="chain" id="PRO_5046533962" description="Metalloprotease" evidence="1">
    <location>
        <begin position="22"/>
        <end position="284"/>
    </location>
</feature>
<sequence>MKNPKTILFFFALSFSLIFQNCTSDENEVSNLDVPAVSPSNLNMDDADHATVQGFGPNSYWANYLVNQSVTNFLKGQHDSAASLFGMGNVPLYYAAGPGTFNALSFSAGYVVWGEELLANANTYGNAAIAYVAAHEIAHQVQFRTSGIPSRNHVSATELEADGFGGYYIRKRYTSNWTTAAQGYTFSQTLGGPVNSSHGSSSQRRSAYRLGYLIAENGNYTNRNFDNVFFYYYDQYVLGGLLKSEVKKPKNVSVETHDYISSFSEELQKIASGEISEEEFINLK</sequence>
<keyword evidence="3" id="KW-1185">Reference proteome</keyword>
<organism evidence="2 3">
    <name type="scientific">Tenacibaculum polynesiense</name>
    <dbReference type="NCBI Taxonomy" id="3137857"/>
    <lineage>
        <taxon>Bacteria</taxon>
        <taxon>Pseudomonadati</taxon>
        <taxon>Bacteroidota</taxon>
        <taxon>Flavobacteriia</taxon>
        <taxon>Flavobacteriales</taxon>
        <taxon>Flavobacteriaceae</taxon>
        <taxon>Tenacibaculum</taxon>
    </lineage>
</organism>
<evidence type="ECO:0000313" key="3">
    <source>
        <dbReference type="Proteomes" id="UP001497527"/>
    </source>
</evidence>